<dbReference type="EMBL" id="SWMU01000002">
    <property type="protein sequence ID" value="TKS56520.1"/>
    <property type="molecule type" value="Genomic_DNA"/>
</dbReference>
<evidence type="ECO:0000259" key="2">
    <source>
        <dbReference type="Pfam" id="PF20448"/>
    </source>
</evidence>
<dbReference type="OrthoDB" id="1143207at2"/>
<keyword evidence="4" id="KW-1185">Reference proteome</keyword>
<protein>
    <recommendedName>
        <fullName evidence="2">DUF6705 domain-containing protein</fullName>
    </recommendedName>
</protein>
<dbReference type="AlphaFoldDB" id="A0A4U5TQN2"/>
<keyword evidence="1" id="KW-0732">Signal</keyword>
<proteinExistence type="predicted"/>
<feature type="domain" description="DUF6705" evidence="2">
    <location>
        <begin position="9"/>
        <end position="79"/>
    </location>
</feature>
<dbReference type="InterPro" id="IPR046551">
    <property type="entry name" value="DUF6705"/>
</dbReference>
<dbReference type="Pfam" id="PF20448">
    <property type="entry name" value="DUF6705"/>
    <property type="match status" value="1"/>
</dbReference>
<organism evidence="3 4">
    <name type="scientific">Mesohalobacter halotolerans</name>
    <dbReference type="NCBI Taxonomy" id="1883405"/>
    <lineage>
        <taxon>Bacteria</taxon>
        <taxon>Pseudomonadati</taxon>
        <taxon>Bacteroidota</taxon>
        <taxon>Flavobacteriia</taxon>
        <taxon>Flavobacteriales</taxon>
        <taxon>Flavobacteriaceae</taxon>
        <taxon>Mesohalobacter</taxon>
    </lineage>
</organism>
<accession>A0A4U5TQN2</accession>
<feature type="signal peptide" evidence="1">
    <location>
        <begin position="1"/>
        <end position="24"/>
    </location>
</feature>
<comment type="caution">
    <text evidence="3">The sequence shown here is derived from an EMBL/GenBank/DDBJ whole genome shotgun (WGS) entry which is preliminary data.</text>
</comment>
<dbReference type="Proteomes" id="UP000306552">
    <property type="component" value="Unassembled WGS sequence"/>
</dbReference>
<name>A0A4U5TQN2_9FLAO</name>
<feature type="chain" id="PRO_5020732356" description="DUF6705 domain-containing protein" evidence="1">
    <location>
        <begin position="25"/>
        <end position="267"/>
    </location>
</feature>
<evidence type="ECO:0000256" key="1">
    <source>
        <dbReference type="SAM" id="SignalP"/>
    </source>
</evidence>
<evidence type="ECO:0000313" key="3">
    <source>
        <dbReference type="EMBL" id="TKS56520.1"/>
    </source>
</evidence>
<sequence length="267" mass="31037">MMVFKFIRFVSVFCLLFISLFCFSQNATLKPVDSIPLKADKFVGIDKFQNLYYVKDNTLFKKPDNGLETLAFQDVLLGELTRVDILNPNKVILFYQSANTVVVLDNRMTEIDRQDFNSVFPFKNVAFAGTSKDQSLWIYNIDLNQLELYDYRFDKTTAKSLPISVDILSMHNNFNQCYLLSKEGVLVYNIYGSLVKEIPIKQINGLDLYKNQLLIYANEMLTIFNKNFEITQSIEFNSLELKNLFFAGENFYIYDGKKVIQYTILSK</sequence>
<reference evidence="3 4" key="1">
    <citation type="submission" date="2019-04" db="EMBL/GenBank/DDBJ databases">
        <title>Psychroflexus halotolerans sp. nov., isolated from a marine solar saltern.</title>
        <authorList>
            <person name="Feng X."/>
        </authorList>
    </citation>
    <scope>NUCLEOTIDE SEQUENCE [LARGE SCALE GENOMIC DNA]</scope>
    <source>
        <strain evidence="3 4">WDS2C27</strain>
    </source>
</reference>
<evidence type="ECO:0000313" key="4">
    <source>
        <dbReference type="Proteomes" id="UP000306552"/>
    </source>
</evidence>
<dbReference type="RefSeq" id="WP_138931622.1">
    <property type="nucleotide sequence ID" value="NZ_SWMU01000002.1"/>
</dbReference>
<gene>
    <name evidence="3" type="ORF">FCN74_05645</name>
</gene>